<dbReference type="InterPro" id="IPR038765">
    <property type="entry name" value="Papain-like_cys_pep_sf"/>
</dbReference>
<evidence type="ECO:0000259" key="3">
    <source>
        <dbReference type="SMART" id="SM00460"/>
    </source>
</evidence>
<feature type="transmembrane region" description="Helical" evidence="2">
    <location>
        <begin position="28"/>
        <end position="49"/>
    </location>
</feature>
<dbReference type="SMART" id="SM00460">
    <property type="entry name" value="TGc"/>
    <property type="match status" value="1"/>
</dbReference>
<evidence type="ECO:0000256" key="1">
    <source>
        <dbReference type="SAM" id="MobiDB-lite"/>
    </source>
</evidence>
<proteinExistence type="predicted"/>
<feature type="transmembrane region" description="Helical" evidence="2">
    <location>
        <begin position="143"/>
        <end position="162"/>
    </location>
</feature>
<dbReference type="PANTHER" id="PTHR42736:SF1">
    <property type="entry name" value="PROTEIN-GLUTAMINE GAMMA-GLUTAMYLTRANSFERASE"/>
    <property type="match status" value="1"/>
</dbReference>
<dbReference type="SUPFAM" id="SSF54001">
    <property type="entry name" value="Cysteine proteinases"/>
    <property type="match status" value="1"/>
</dbReference>
<dbReference type="EMBL" id="CP025299">
    <property type="protein sequence ID" value="AUG30868.1"/>
    <property type="molecule type" value="Genomic_DNA"/>
</dbReference>
<feature type="compositionally biased region" description="Basic residues" evidence="1">
    <location>
        <begin position="1"/>
        <end position="12"/>
    </location>
</feature>
<protein>
    <submittedName>
        <fullName evidence="4">Transglutaminase</fullName>
    </submittedName>
</protein>
<organism evidence="4">
    <name type="scientific">Microbacterium hominis</name>
    <dbReference type="NCBI Taxonomy" id="162426"/>
    <lineage>
        <taxon>Bacteria</taxon>
        <taxon>Bacillati</taxon>
        <taxon>Actinomycetota</taxon>
        <taxon>Actinomycetes</taxon>
        <taxon>Micrococcales</taxon>
        <taxon>Microbacteriaceae</taxon>
        <taxon>Microbacterium</taxon>
    </lineage>
</organism>
<evidence type="ECO:0000313" key="4">
    <source>
        <dbReference type="EMBL" id="AUG30868.1"/>
    </source>
</evidence>
<keyword evidence="2" id="KW-0812">Transmembrane</keyword>
<dbReference type="Gene3D" id="3.10.620.30">
    <property type="match status" value="1"/>
</dbReference>
<dbReference type="InterPro" id="IPR021878">
    <property type="entry name" value="TgpA_N"/>
</dbReference>
<dbReference type="Pfam" id="PF01841">
    <property type="entry name" value="Transglut_core"/>
    <property type="match status" value="1"/>
</dbReference>
<feature type="transmembrane region" description="Helical" evidence="2">
    <location>
        <begin position="193"/>
        <end position="209"/>
    </location>
</feature>
<dbReference type="InterPro" id="IPR002931">
    <property type="entry name" value="Transglutaminase-like"/>
</dbReference>
<dbReference type="KEGG" id="mhos:CXR34_16315"/>
<feature type="transmembrane region" description="Helical" evidence="2">
    <location>
        <begin position="80"/>
        <end position="100"/>
    </location>
</feature>
<gene>
    <name evidence="4" type="ORF">CXR34_16315</name>
</gene>
<dbReference type="PANTHER" id="PTHR42736">
    <property type="entry name" value="PROTEIN-GLUTAMINE GAMMA-GLUTAMYLTRANSFERASE"/>
    <property type="match status" value="1"/>
</dbReference>
<sequence>MSARARMPRLRPRPASSRVPETREPRRVALDVVAAALLLIVSVIGFAPTFDSPQYLVAGIGGLALGLALAVVGARWRWGILSLAGGTVGAYLVFGGALALPHTALLGVVPTLDTLQQLALGAVTSWKQLLTTVPPVAAGDGHLVVPFILTLVGAVLTGSLALRARQAAWALLPALAVLVTTVLLGVAEPAAPLVQGILFAVVATVWLALRRVWDHDRAAVRVESAGASDAATVRSSRTRRLVAGGIVLAVASAAGIATAAVATPPRYILRDFIVPPFDVTQYPSPLQSFRGHVRDDADKTLFTVTGLPEDGRVRLATMDAYDGIVYNVSDDGAGSSSAFTPIRSNMSPTATGTPATVRVEVGDLDGVWVPDVGAVRDFAFDGPRASELARTTHFNDATGTAVSPIGLAKGDAYTIETVVPEQPSDAALADVPFASLKMPKQSGIPEKIADLASKATASAETPIERARALESYLHTQGFFSHGLGDEVLSLSGHGAARITSLFGSEQMVGDDEQYAVAMALMATQLGMPARVVMGWHADDKHPQDGPTLTATGGNLHAWVEIAFQDHGWIVFDPTPDEDNKPNDQSTKPKANPKPQVLQPPPPAQEPADLPPAIAENRDQEEDQAAGLSWLGPVLLYGGITLGVLALLLAPFIVMGVIKGARRARRRGAARTADRISGGWDELVDSAVDLRAPVVAGATRAESADVLGAAFAQPRVASLATRADVDVFGPGDPTPEDVETFWREVDDIVGEMRGSATLWQRLRARLSLRSLRHGGPPWQAVRRTVAGAGASVGAWVRRSIRRHPSRGTESSDE</sequence>
<evidence type="ECO:0000256" key="2">
    <source>
        <dbReference type="SAM" id="Phobius"/>
    </source>
</evidence>
<reference evidence="4" key="1">
    <citation type="submission" date="2017-12" db="EMBL/GenBank/DDBJ databases">
        <title>Isolation and characterization of estrogens degradatiion strain Microbacterium hominis SJTG1.</title>
        <authorList>
            <person name="Xiong W."/>
            <person name="Yin C."/>
            <person name="Zheng D."/>
            <person name="Liang R."/>
        </authorList>
    </citation>
    <scope>NUCLEOTIDE SEQUENCE [LARGE SCALE GENOMIC DNA]</scope>
    <source>
        <strain evidence="4">SJTG1</strain>
    </source>
</reference>
<feature type="transmembrane region" description="Helical" evidence="2">
    <location>
        <begin position="55"/>
        <end position="73"/>
    </location>
</feature>
<feature type="domain" description="Transglutaminase-like" evidence="3">
    <location>
        <begin position="503"/>
        <end position="575"/>
    </location>
</feature>
<feature type="transmembrane region" description="Helical" evidence="2">
    <location>
        <begin position="633"/>
        <end position="657"/>
    </location>
</feature>
<accession>A0A2K9DR43</accession>
<name>A0A2K9DR43_9MICO</name>
<keyword evidence="2" id="KW-0472">Membrane</keyword>
<dbReference type="Proteomes" id="UP000233276">
    <property type="component" value="Chromosome"/>
</dbReference>
<feature type="region of interest" description="Disordered" evidence="1">
    <location>
        <begin position="570"/>
        <end position="610"/>
    </location>
</feature>
<dbReference type="InterPro" id="IPR052901">
    <property type="entry name" value="Bact_TGase-like"/>
</dbReference>
<feature type="region of interest" description="Disordered" evidence="1">
    <location>
        <begin position="1"/>
        <end position="22"/>
    </location>
</feature>
<dbReference type="AlphaFoldDB" id="A0A2K9DR43"/>
<dbReference type="Pfam" id="PF11992">
    <property type="entry name" value="TgpA_N"/>
    <property type="match status" value="1"/>
</dbReference>
<feature type="transmembrane region" description="Helical" evidence="2">
    <location>
        <begin position="169"/>
        <end position="187"/>
    </location>
</feature>
<feature type="transmembrane region" description="Helical" evidence="2">
    <location>
        <begin position="241"/>
        <end position="262"/>
    </location>
</feature>
<keyword evidence="2" id="KW-1133">Transmembrane helix</keyword>
<dbReference type="RefSeq" id="WP_101307009.1">
    <property type="nucleotide sequence ID" value="NZ_CP025299.1"/>
</dbReference>